<name>A0A917HRD3_9BACT</name>
<reference evidence="1" key="1">
    <citation type="journal article" date="2014" name="Int. J. Syst. Evol. Microbiol.">
        <title>Complete genome sequence of Corynebacterium casei LMG S-19264T (=DSM 44701T), isolated from a smear-ripened cheese.</title>
        <authorList>
            <consortium name="US DOE Joint Genome Institute (JGI-PGF)"/>
            <person name="Walter F."/>
            <person name="Albersmeier A."/>
            <person name="Kalinowski J."/>
            <person name="Ruckert C."/>
        </authorList>
    </citation>
    <scope>NUCLEOTIDE SEQUENCE</scope>
    <source>
        <strain evidence="1">CGMCC 1.12997</strain>
    </source>
</reference>
<dbReference type="RefSeq" id="WP_188555408.1">
    <property type="nucleotide sequence ID" value="NZ_BMGT01000004.1"/>
</dbReference>
<evidence type="ECO:0008006" key="3">
    <source>
        <dbReference type="Google" id="ProtNLM"/>
    </source>
</evidence>
<evidence type="ECO:0000313" key="1">
    <source>
        <dbReference type="EMBL" id="GGG86956.1"/>
    </source>
</evidence>
<proteinExistence type="predicted"/>
<dbReference type="AlphaFoldDB" id="A0A917HRD3"/>
<dbReference type="Proteomes" id="UP000647241">
    <property type="component" value="Unassembled WGS sequence"/>
</dbReference>
<protein>
    <recommendedName>
        <fullName evidence="3">ParB-like nuclease family protein</fullName>
    </recommendedName>
</protein>
<comment type="caution">
    <text evidence="1">The sequence shown here is derived from an EMBL/GenBank/DDBJ whole genome shotgun (WGS) entry which is preliminary data.</text>
</comment>
<gene>
    <name evidence="1" type="ORF">GCM10011585_33680</name>
</gene>
<dbReference type="EMBL" id="BMGT01000004">
    <property type="protein sequence ID" value="GGG86956.1"/>
    <property type="molecule type" value="Genomic_DNA"/>
</dbReference>
<sequence>MGRLRFAHHNNCPRCPIIGAEDIPGEEFFELWDLRFSIAAARKLAAGKPLVPADPGALEHWLGWAHIEKLHIDHVPIEGFGIVVTLPSGVGTPMIDGNHRILAALINRKPFSAVVFNEEETHHLLRLSMGRALADEYWEALKTGRTDPPG</sequence>
<organism evidence="1 2">
    <name type="scientific">Edaphobacter dinghuensis</name>
    <dbReference type="NCBI Taxonomy" id="1560005"/>
    <lineage>
        <taxon>Bacteria</taxon>
        <taxon>Pseudomonadati</taxon>
        <taxon>Acidobacteriota</taxon>
        <taxon>Terriglobia</taxon>
        <taxon>Terriglobales</taxon>
        <taxon>Acidobacteriaceae</taxon>
        <taxon>Edaphobacter</taxon>
    </lineage>
</organism>
<accession>A0A917HRD3</accession>
<evidence type="ECO:0000313" key="2">
    <source>
        <dbReference type="Proteomes" id="UP000647241"/>
    </source>
</evidence>
<keyword evidence="2" id="KW-1185">Reference proteome</keyword>
<reference evidence="1" key="2">
    <citation type="submission" date="2020-09" db="EMBL/GenBank/DDBJ databases">
        <authorList>
            <person name="Sun Q."/>
            <person name="Zhou Y."/>
        </authorList>
    </citation>
    <scope>NUCLEOTIDE SEQUENCE</scope>
    <source>
        <strain evidence="1">CGMCC 1.12997</strain>
    </source>
</reference>